<keyword evidence="3" id="KW-1185">Reference proteome</keyword>
<accession>A0A850ELS3</accession>
<organism evidence="2 3">
    <name type="scientific">Paenibacillus agri</name>
    <dbReference type="NCBI Taxonomy" id="2744309"/>
    <lineage>
        <taxon>Bacteria</taxon>
        <taxon>Bacillati</taxon>
        <taxon>Bacillota</taxon>
        <taxon>Bacilli</taxon>
        <taxon>Bacillales</taxon>
        <taxon>Paenibacillaceae</taxon>
        <taxon>Paenibacillus</taxon>
    </lineage>
</organism>
<evidence type="ECO:0000313" key="3">
    <source>
        <dbReference type="Proteomes" id="UP000564806"/>
    </source>
</evidence>
<dbReference type="AlphaFoldDB" id="A0A850ELS3"/>
<dbReference type="Proteomes" id="UP000564806">
    <property type="component" value="Unassembled WGS sequence"/>
</dbReference>
<dbReference type="Pfam" id="PF13524">
    <property type="entry name" value="Glyco_trans_1_2"/>
    <property type="match status" value="1"/>
</dbReference>
<sequence length="377" mass="43309">MSNNFVLPTPPLPLTPAEEEKLRGRLTGFKTGYDEGYLRGRLAILHGRPEEPLPVRDIHVMYVASGKGYPYSPLDEAAVAALQKLTTRVTVTDVRQNLVELAGADHPDLVIVLDGMDLPLEQINVLRGSGIRTAIWLTDDPYYTDFTLKIVLHYDYVFTLERNCIDFYKGLGCQQVHYLPFGVHREHYHPTTTRSPIQRDISFIGSAYWNRVNFFREILPDLMQYNTVINGIWWDRLPEAPQYGERIEIGKWMSPQETALAYSGSKIVINLHRSHIDEDVNNNSLGIKAVSPNPRTFEIAASGTLQLCDARDDMGNFYKPGEEIETFASPKEMMDKIRFYLTHEEERQEIVLRAYERTLKEHTYTKRLNQLLTIIYG</sequence>
<dbReference type="SUPFAM" id="SSF53756">
    <property type="entry name" value="UDP-Glycosyltransferase/glycogen phosphorylase"/>
    <property type="match status" value="1"/>
</dbReference>
<proteinExistence type="predicted"/>
<dbReference type="GO" id="GO:0016740">
    <property type="term" value="F:transferase activity"/>
    <property type="evidence" value="ECO:0007669"/>
    <property type="project" value="UniProtKB-KW"/>
</dbReference>
<evidence type="ECO:0000259" key="1">
    <source>
        <dbReference type="Pfam" id="PF13524"/>
    </source>
</evidence>
<protein>
    <submittedName>
        <fullName evidence="2">Glycosyltransferase</fullName>
    </submittedName>
</protein>
<dbReference type="RefSeq" id="WP_175370917.1">
    <property type="nucleotide sequence ID" value="NZ_JABWCS010000200.1"/>
</dbReference>
<dbReference type="InterPro" id="IPR055259">
    <property type="entry name" value="YkvP/CgeB_Glyco_trans-like"/>
</dbReference>
<reference evidence="2" key="1">
    <citation type="submission" date="2020-06" db="EMBL/GenBank/DDBJ databases">
        <title>Paenibacillus sp. nov., isolated from soil.</title>
        <authorList>
            <person name="Seo Y.L."/>
        </authorList>
    </citation>
    <scope>NUCLEOTIDE SEQUENCE [LARGE SCALE GENOMIC DNA]</scope>
    <source>
        <strain evidence="2">JW14</strain>
    </source>
</reference>
<feature type="domain" description="Spore protein YkvP/CgeB glycosyl transferase-like" evidence="1">
    <location>
        <begin position="213"/>
        <end position="372"/>
    </location>
</feature>
<name>A0A850ELS3_9BACL</name>
<dbReference type="EMBL" id="JABWCS010000200">
    <property type="protein sequence ID" value="NUU60324.1"/>
    <property type="molecule type" value="Genomic_DNA"/>
</dbReference>
<keyword evidence="2" id="KW-0808">Transferase</keyword>
<evidence type="ECO:0000313" key="2">
    <source>
        <dbReference type="EMBL" id="NUU60324.1"/>
    </source>
</evidence>
<gene>
    <name evidence="2" type="ORF">HPT30_08205</name>
</gene>
<comment type="caution">
    <text evidence="2">The sequence shown here is derived from an EMBL/GenBank/DDBJ whole genome shotgun (WGS) entry which is preliminary data.</text>
</comment>